<dbReference type="PANTHER" id="PTHR30332">
    <property type="entry name" value="PROBABLE GENERAL SECRETION PATHWAY PROTEIN D"/>
    <property type="match status" value="1"/>
</dbReference>
<gene>
    <name evidence="6" type="ORF">MNB_SM-4-1237</name>
</gene>
<dbReference type="InterPro" id="IPR001775">
    <property type="entry name" value="GspD/PilQ"/>
</dbReference>
<protein>
    <submittedName>
        <fullName evidence="6">General secretion pathway protein D</fullName>
    </submittedName>
</protein>
<dbReference type="Pfam" id="PF13629">
    <property type="entry name" value="T2SS-T3SS_pil_N"/>
    <property type="match status" value="1"/>
</dbReference>
<evidence type="ECO:0000313" key="6">
    <source>
        <dbReference type="EMBL" id="SFV66730.1"/>
    </source>
</evidence>
<name>A0A1W1CLF9_9ZZZZ</name>
<dbReference type="InterPro" id="IPR004846">
    <property type="entry name" value="T2SS/T3SS_dom"/>
</dbReference>
<feature type="domain" description="Type II/III secretion system secretin-like" evidence="4">
    <location>
        <begin position="229"/>
        <end position="398"/>
    </location>
</feature>
<dbReference type="InterPro" id="IPR050810">
    <property type="entry name" value="Bact_Secretion_Sys_Channel"/>
</dbReference>
<dbReference type="GO" id="GO:0015627">
    <property type="term" value="C:type II protein secretion system complex"/>
    <property type="evidence" value="ECO:0007669"/>
    <property type="project" value="TreeGrafter"/>
</dbReference>
<dbReference type="PANTHER" id="PTHR30332:SF24">
    <property type="entry name" value="SECRETIN GSPD-RELATED"/>
    <property type="match status" value="1"/>
</dbReference>
<keyword evidence="3" id="KW-0472">Membrane</keyword>
<reference evidence="6" key="1">
    <citation type="submission" date="2016-10" db="EMBL/GenBank/DDBJ databases">
        <authorList>
            <person name="de Groot N.N."/>
        </authorList>
    </citation>
    <scope>NUCLEOTIDE SEQUENCE</scope>
</reference>
<evidence type="ECO:0000259" key="5">
    <source>
        <dbReference type="Pfam" id="PF13629"/>
    </source>
</evidence>
<comment type="subcellular location">
    <subcellularLocation>
        <location evidence="1">Membrane</location>
    </subcellularLocation>
</comment>
<evidence type="ECO:0000256" key="1">
    <source>
        <dbReference type="ARBA" id="ARBA00004370"/>
    </source>
</evidence>
<dbReference type="InterPro" id="IPR032789">
    <property type="entry name" value="T2SS-T3SS_pil_N"/>
</dbReference>
<sequence length="569" mass="63845">MKKIIILISLVLSLCAEDIVVYTNEYKILKLDKKVKRLIVGNKEMVNVSLLKTSQTKGTLLKIFGKVSGNTSILIMYRDGSMNNYHIYVNENLGFVQKMINVIEPKLVLSKVGNGSTVISGEFQDPHDKKRIYKLLQNAGVDMSKLMDLTETKEINKMIRTKLYLVEINNRQAEDLGGITGLGFFSQYIDVSINPSAANGATFSGWLLDNFGNFSASKGKSVSATLNFLQESGIGTILDDTVLMTTEDENASFRVGGEVYIPVGVSQNLGLSPTILLEEKEYGLALLLSTQFMEKDGYMHISVNIKDSQFDTNKDHDVQLGENIFVPSFVSKTMLTNVVVKSGQVIALGGRLHTENVTKEEKVPFLGDIPLLGELFKHSVTSDQTNDLLFFLVPEIVDANAKIDDTHYYKSFKEDAKEFHIQLQDMNATQATHTQEIQETQELLLSNPLEDTELMVIEIEGEELVINEATESVIIELPQEVKSEEIKESKLKLYQVTVGKVFLRSVPVTGTRSLVWKEGHKFTVKEEKVQNGVTWLRIKEDCFNTCKAIDNILWISNRYTSVIEEKLIL</sequence>
<keyword evidence="2" id="KW-0732">Signal</keyword>
<dbReference type="AlphaFoldDB" id="A0A1W1CLF9"/>
<dbReference type="GO" id="GO:0016020">
    <property type="term" value="C:membrane"/>
    <property type="evidence" value="ECO:0007669"/>
    <property type="project" value="UniProtKB-SubCell"/>
</dbReference>
<evidence type="ECO:0000256" key="3">
    <source>
        <dbReference type="ARBA" id="ARBA00023136"/>
    </source>
</evidence>
<dbReference type="GO" id="GO:0009306">
    <property type="term" value="P:protein secretion"/>
    <property type="evidence" value="ECO:0007669"/>
    <property type="project" value="InterPro"/>
</dbReference>
<feature type="domain" description="Pilus formation protein N-terminal" evidence="5">
    <location>
        <begin position="17"/>
        <end position="89"/>
    </location>
</feature>
<dbReference type="EMBL" id="FPHF01000092">
    <property type="protein sequence ID" value="SFV66730.1"/>
    <property type="molecule type" value="Genomic_DNA"/>
</dbReference>
<evidence type="ECO:0000259" key="4">
    <source>
        <dbReference type="Pfam" id="PF00263"/>
    </source>
</evidence>
<proteinExistence type="predicted"/>
<evidence type="ECO:0000256" key="2">
    <source>
        <dbReference type="ARBA" id="ARBA00022729"/>
    </source>
</evidence>
<organism evidence="6">
    <name type="scientific">hydrothermal vent metagenome</name>
    <dbReference type="NCBI Taxonomy" id="652676"/>
    <lineage>
        <taxon>unclassified sequences</taxon>
        <taxon>metagenomes</taxon>
        <taxon>ecological metagenomes</taxon>
    </lineage>
</organism>
<dbReference type="Pfam" id="PF00263">
    <property type="entry name" value="Secretin"/>
    <property type="match status" value="1"/>
</dbReference>
<accession>A0A1W1CLF9</accession>
<dbReference type="PRINTS" id="PR00811">
    <property type="entry name" value="BCTERIALGSPD"/>
</dbReference>